<proteinExistence type="predicted"/>
<dbReference type="GO" id="GO:0009103">
    <property type="term" value="P:lipopolysaccharide biosynthetic process"/>
    <property type="evidence" value="ECO:0007669"/>
    <property type="project" value="UniProtKB-KW"/>
</dbReference>
<comment type="caution">
    <text evidence="5">The sequence shown here is derived from an EMBL/GenBank/DDBJ whole genome shotgun (WGS) entry which is preliminary data.</text>
</comment>
<feature type="domain" description="Glycosyl transferase family 25" evidence="4">
    <location>
        <begin position="9"/>
        <end position="181"/>
    </location>
</feature>
<comment type="pathway">
    <text evidence="2">Glycan metabolism; lacto-N-neotetraose biosynthesis.</text>
</comment>
<evidence type="ECO:0000256" key="3">
    <source>
        <dbReference type="ARBA" id="ARBA00022985"/>
    </source>
</evidence>
<evidence type="ECO:0000259" key="4">
    <source>
        <dbReference type="Pfam" id="PF01755"/>
    </source>
</evidence>
<dbReference type="InterPro" id="IPR002654">
    <property type="entry name" value="Glyco_trans_25"/>
</dbReference>
<evidence type="ECO:0000256" key="2">
    <source>
        <dbReference type="ARBA" id="ARBA00005222"/>
    </source>
</evidence>
<dbReference type="EMBL" id="JAODZU010000004">
    <property type="protein sequence ID" value="MDH0362418.1"/>
    <property type="molecule type" value="Genomic_DNA"/>
</dbReference>
<gene>
    <name evidence="5" type="ORF">N7330_04995</name>
</gene>
<protein>
    <submittedName>
        <fullName evidence="5">Glycosyltransferase family 25 protein</fullName>
    </submittedName>
</protein>
<dbReference type="AlphaFoldDB" id="A0AA42L1F6"/>
<keyword evidence="3" id="KW-0448">Lipopolysaccharide biosynthesis</keyword>
<name>A0AA42L1F6_9BURK</name>
<dbReference type="CDD" id="cd06532">
    <property type="entry name" value="Glyco_transf_25"/>
    <property type="match status" value="1"/>
</dbReference>
<sequence>MTSCPYPVWYINLERDAERRERMDAELARADIPGERFDAVWWALLDPTIQDQLYSARLNAQQYYQPLVNGEKGCYASHIFAWRKLLNSDAPALVVLEDDVSLEPGFLQVLQGIARLPQNWDMIKLMGRPGREKVRSRQDLIPGHDLIRYSRVPSFTAAYVISKSGAQKMLQTRVPFGRPIDIDLRFWWENGMRIAGIHPPVVTLDDISQASSIAGRRNEASFRTRWRKLCMKLALSWGNARHSE</sequence>
<comment type="pathway">
    <text evidence="1">Bacterial outer membrane biogenesis; lipooligosaccharide biosynthesis.</text>
</comment>
<evidence type="ECO:0000313" key="5">
    <source>
        <dbReference type="EMBL" id="MDH0362418.1"/>
    </source>
</evidence>
<organism evidence="5 6">
    <name type="scientific">Comamonas aquatica</name>
    <dbReference type="NCBI Taxonomy" id="225991"/>
    <lineage>
        <taxon>Bacteria</taxon>
        <taxon>Pseudomonadati</taxon>
        <taxon>Pseudomonadota</taxon>
        <taxon>Betaproteobacteria</taxon>
        <taxon>Burkholderiales</taxon>
        <taxon>Comamonadaceae</taxon>
        <taxon>Comamonas</taxon>
    </lineage>
</organism>
<evidence type="ECO:0000256" key="1">
    <source>
        <dbReference type="ARBA" id="ARBA00005068"/>
    </source>
</evidence>
<reference evidence="5" key="1">
    <citation type="submission" date="2022-09" db="EMBL/GenBank/DDBJ databases">
        <title>Intensive care unit water sources are persistently colonized with multi-drug resistant bacteria and are the site of extensive horizontal gene transfer of antibiotic resistance genes.</title>
        <authorList>
            <person name="Diorio-Toth L."/>
        </authorList>
    </citation>
    <scope>NUCLEOTIDE SEQUENCE</scope>
    <source>
        <strain evidence="5">GD04130</strain>
    </source>
</reference>
<accession>A0AA42L1F6</accession>
<dbReference type="Proteomes" id="UP001158297">
    <property type="component" value="Unassembled WGS sequence"/>
</dbReference>
<evidence type="ECO:0000313" key="6">
    <source>
        <dbReference type="Proteomes" id="UP001158297"/>
    </source>
</evidence>
<dbReference type="Pfam" id="PF01755">
    <property type="entry name" value="Glyco_transf_25"/>
    <property type="match status" value="1"/>
</dbReference>